<dbReference type="HOGENOM" id="CLU_3164522_0_0_10"/>
<sequence>MSYSVVTCYCFRKFNSLLSIITHYPLSVVSFSMFFTKCPESYSIIIL</sequence>
<reference evidence="1 2" key="1">
    <citation type="submission" date="2008-04" db="EMBL/GenBank/DDBJ databases">
        <title>Draft genome sequence of Bacteroides coprocola (DSM 17136).</title>
        <authorList>
            <person name="Sudarsanam P."/>
            <person name="Ley R."/>
            <person name="Guruge J."/>
            <person name="Turnbaugh P.J."/>
            <person name="Mahowald M."/>
            <person name="Liep D."/>
            <person name="Gordon J."/>
        </authorList>
    </citation>
    <scope>NUCLEOTIDE SEQUENCE [LARGE SCALE GENOMIC DNA]</scope>
    <source>
        <strain evidence="1 2">DSM 17136</strain>
    </source>
</reference>
<evidence type="ECO:0000313" key="1">
    <source>
        <dbReference type="EMBL" id="EDV01005.1"/>
    </source>
</evidence>
<reference evidence="1 2" key="2">
    <citation type="submission" date="2008-04" db="EMBL/GenBank/DDBJ databases">
        <authorList>
            <person name="Fulton L."/>
            <person name="Clifton S."/>
            <person name="Fulton B."/>
            <person name="Xu J."/>
            <person name="Minx P."/>
            <person name="Pepin K.H."/>
            <person name="Johnson M."/>
            <person name="Thiruvilangam P."/>
            <person name="Bhonagiri V."/>
            <person name="Nash W.E."/>
            <person name="Mardis E.R."/>
            <person name="Wilson R.K."/>
        </authorList>
    </citation>
    <scope>NUCLEOTIDE SEQUENCE [LARGE SCALE GENOMIC DNA]</scope>
    <source>
        <strain evidence="1 2">DSM 17136</strain>
    </source>
</reference>
<organism evidence="1 2">
    <name type="scientific">Phocaeicola coprocola DSM 17136</name>
    <dbReference type="NCBI Taxonomy" id="470145"/>
    <lineage>
        <taxon>Bacteria</taxon>
        <taxon>Pseudomonadati</taxon>
        <taxon>Bacteroidota</taxon>
        <taxon>Bacteroidia</taxon>
        <taxon>Bacteroidales</taxon>
        <taxon>Bacteroidaceae</taxon>
        <taxon>Phocaeicola</taxon>
    </lineage>
</organism>
<accession>B3JJ63</accession>
<protein>
    <submittedName>
        <fullName evidence="1">Uncharacterized protein</fullName>
    </submittedName>
</protein>
<proteinExistence type="predicted"/>
<evidence type="ECO:0000313" key="2">
    <source>
        <dbReference type="Proteomes" id="UP000003146"/>
    </source>
</evidence>
<dbReference type="EMBL" id="ABIY02000084">
    <property type="protein sequence ID" value="EDV01005.1"/>
    <property type="molecule type" value="Genomic_DNA"/>
</dbReference>
<gene>
    <name evidence="1" type="ORF">BACCOP_01928</name>
</gene>
<dbReference type="Proteomes" id="UP000003146">
    <property type="component" value="Unassembled WGS sequence"/>
</dbReference>
<name>B3JJ63_9BACT</name>
<comment type="caution">
    <text evidence="1">The sequence shown here is derived from an EMBL/GenBank/DDBJ whole genome shotgun (WGS) entry which is preliminary data.</text>
</comment>
<dbReference type="AlphaFoldDB" id="B3JJ63"/>